<dbReference type="Gene3D" id="1.10.1200.10">
    <property type="entry name" value="ACP-like"/>
    <property type="match status" value="1"/>
</dbReference>
<feature type="non-terminal residue" evidence="5">
    <location>
        <position position="997"/>
    </location>
</feature>
<evidence type="ECO:0000256" key="3">
    <source>
        <dbReference type="SAM" id="MobiDB-lite"/>
    </source>
</evidence>
<evidence type="ECO:0000313" key="6">
    <source>
        <dbReference type="Proteomes" id="UP000649617"/>
    </source>
</evidence>
<evidence type="ECO:0000259" key="4">
    <source>
        <dbReference type="PROSITE" id="PS50075"/>
    </source>
</evidence>
<dbReference type="Pfam" id="PF08659">
    <property type="entry name" value="KR"/>
    <property type="match status" value="1"/>
</dbReference>
<protein>
    <submittedName>
        <fullName evidence="5">PpsC protein</fullName>
    </submittedName>
</protein>
<dbReference type="PANTHER" id="PTHR43775:SF37">
    <property type="entry name" value="SI:DKEY-61P9.11"/>
    <property type="match status" value="1"/>
</dbReference>
<dbReference type="InterPro" id="IPR050091">
    <property type="entry name" value="PKS_NRPS_Biosynth_Enz"/>
</dbReference>
<dbReference type="InterPro" id="IPR057326">
    <property type="entry name" value="KR_dom"/>
</dbReference>
<dbReference type="InterPro" id="IPR020806">
    <property type="entry name" value="PKS_PP-bd"/>
</dbReference>
<dbReference type="GO" id="GO:0016491">
    <property type="term" value="F:oxidoreductase activity"/>
    <property type="evidence" value="ECO:0007669"/>
    <property type="project" value="InterPro"/>
</dbReference>
<accession>A0A812Y0B9</accession>
<feature type="domain" description="Carrier" evidence="4">
    <location>
        <begin position="733"/>
        <end position="809"/>
    </location>
</feature>
<dbReference type="SMART" id="SM00822">
    <property type="entry name" value="PKS_KR"/>
    <property type="match status" value="1"/>
</dbReference>
<dbReference type="InterPro" id="IPR013968">
    <property type="entry name" value="PKS_KR"/>
</dbReference>
<dbReference type="SUPFAM" id="SSF51735">
    <property type="entry name" value="NAD(P)-binding Rossmann-fold domains"/>
    <property type="match status" value="2"/>
</dbReference>
<dbReference type="InterPro" id="IPR011032">
    <property type="entry name" value="GroES-like_sf"/>
</dbReference>
<dbReference type="InterPro" id="IPR001031">
    <property type="entry name" value="Thioesterase"/>
</dbReference>
<evidence type="ECO:0000256" key="2">
    <source>
        <dbReference type="ARBA" id="ARBA00022553"/>
    </source>
</evidence>
<feature type="region of interest" description="Disordered" evidence="3">
    <location>
        <begin position="1"/>
        <end position="21"/>
    </location>
</feature>
<dbReference type="Gene3D" id="3.90.180.10">
    <property type="entry name" value="Medium-chain alcohol dehydrogenases, catalytic domain"/>
    <property type="match status" value="1"/>
</dbReference>
<dbReference type="Pfam" id="PF00975">
    <property type="entry name" value="Thioesterase"/>
    <property type="match status" value="1"/>
</dbReference>
<dbReference type="GO" id="GO:0004312">
    <property type="term" value="F:fatty acid synthase activity"/>
    <property type="evidence" value="ECO:0007669"/>
    <property type="project" value="TreeGrafter"/>
</dbReference>
<dbReference type="InterPro" id="IPR036736">
    <property type="entry name" value="ACP-like_sf"/>
</dbReference>
<comment type="caution">
    <text evidence="5">The sequence shown here is derived from an EMBL/GenBank/DDBJ whole genome shotgun (WGS) entry which is preliminary data.</text>
</comment>
<name>A0A812Y0B9_SYMPI</name>
<organism evidence="5 6">
    <name type="scientific">Symbiodinium pilosum</name>
    <name type="common">Dinoflagellate</name>
    <dbReference type="NCBI Taxonomy" id="2952"/>
    <lineage>
        <taxon>Eukaryota</taxon>
        <taxon>Sar</taxon>
        <taxon>Alveolata</taxon>
        <taxon>Dinophyceae</taxon>
        <taxon>Suessiales</taxon>
        <taxon>Symbiodiniaceae</taxon>
        <taxon>Symbiodinium</taxon>
    </lineage>
</organism>
<dbReference type="InterPro" id="IPR020843">
    <property type="entry name" value="ER"/>
</dbReference>
<dbReference type="InterPro" id="IPR009081">
    <property type="entry name" value="PP-bd_ACP"/>
</dbReference>
<dbReference type="EMBL" id="CAJNIZ010047092">
    <property type="protein sequence ID" value="CAE7762119.1"/>
    <property type="molecule type" value="Genomic_DNA"/>
</dbReference>
<dbReference type="PANTHER" id="PTHR43775">
    <property type="entry name" value="FATTY ACID SYNTHASE"/>
    <property type="match status" value="1"/>
</dbReference>
<dbReference type="PROSITE" id="PS50075">
    <property type="entry name" value="CARRIER"/>
    <property type="match status" value="1"/>
</dbReference>
<gene>
    <name evidence="5" type="primary">ppsC</name>
    <name evidence="5" type="ORF">SPIL2461_LOCUS22257</name>
</gene>
<keyword evidence="2" id="KW-0597">Phosphoprotein</keyword>
<dbReference type="SMART" id="SM00823">
    <property type="entry name" value="PKS_PP"/>
    <property type="match status" value="1"/>
</dbReference>
<dbReference type="InterPro" id="IPR036291">
    <property type="entry name" value="NAD(P)-bd_dom_sf"/>
</dbReference>
<dbReference type="SUPFAM" id="SSF53474">
    <property type="entry name" value="alpha/beta-Hydrolases"/>
    <property type="match status" value="1"/>
</dbReference>
<keyword evidence="1" id="KW-0596">Phosphopantetheine</keyword>
<proteinExistence type="predicted"/>
<feature type="non-terminal residue" evidence="5">
    <location>
        <position position="1"/>
    </location>
</feature>
<evidence type="ECO:0000313" key="5">
    <source>
        <dbReference type="EMBL" id="CAE7762119.1"/>
    </source>
</evidence>
<dbReference type="InterPro" id="IPR013149">
    <property type="entry name" value="ADH-like_C"/>
</dbReference>
<dbReference type="GO" id="GO:0031177">
    <property type="term" value="F:phosphopantetheine binding"/>
    <property type="evidence" value="ECO:0007669"/>
    <property type="project" value="InterPro"/>
</dbReference>
<dbReference type="CDD" id="cd05195">
    <property type="entry name" value="enoyl_red"/>
    <property type="match status" value="1"/>
</dbReference>
<feature type="compositionally biased region" description="Polar residues" evidence="3">
    <location>
        <begin position="1"/>
        <end position="19"/>
    </location>
</feature>
<dbReference type="GO" id="GO:0006633">
    <property type="term" value="P:fatty acid biosynthetic process"/>
    <property type="evidence" value="ECO:0007669"/>
    <property type="project" value="TreeGrafter"/>
</dbReference>
<dbReference type="Gene3D" id="3.40.50.1820">
    <property type="entry name" value="alpha/beta hydrolase"/>
    <property type="match status" value="1"/>
</dbReference>
<evidence type="ECO:0000256" key="1">
    <source>
        <dbReference type="ARBA" id="ARBA00022450"/>
    </source>
</evidence>
<dbReference type="InterPro" id="IPR029058">
    <property type="entry name" value="AB_hydrolase_fold"/>
</dbReference>
<dbReference type="SMART" id="SM01294">
    <property type="entry name" value="PKS_PP_betabranch"/>
    <property type="match status" value="1"/>
</dbReference>
<dbReference type="Proteomes" id="UP000649617">
    <property type="component" value="Unassembled WGS sequence"/>
</dbReference>
<dbReference type="Pfam" id="PF00550">
    <property type="entry name" value="PP-binding"/>
    <property type="match status" value="1"/>
</dbReference>
<dbReference type="SMART" id="SM00829">
    <property type="entry name" value="PKS_ER"/>
    <property type="match status" value="1"/>
</dbReference>
<dbReference type="OrthoDB" id="329835at2759"/>
<keyword evidence="6" id="KW-1185">Reference proteome</keyword>
<dbReference type="SUPFAM" id="SSF47336">
    <property type="entry name" value="ACP-like"/>
    <property type="match status" value="1"/>
</dbReference>
<dbReference type="Gene3D" id="3.40.50.720">
    <property type="entry name" value="NAD(P)-binding Rossmann-like Domain"/>
    <property type="match status" value="2"/>
</dbReference>
<sequence>AASTATSRCWSEPWSSPRQRPNWVARPQCWSCRPGVLSRWWRSRVPLTTVVFGDSLVQCEWSALRIVCADLDACKPTDAWVQLSTDVLPALPLEEEEIAIRDLEFSAAKLARSAVKYSGAIRLNMPARGSLTGLRVVPQADTSVRVAAAPGMAQLRIRAVGLNFRDVLNVAKLHFIGLWEHSPPGADCGGTVIGLGDNVQHLRVAEDVFGESPGCLSTYNTSSAALLSPKPASWTYEEACCMPVIFVTVEEALGDLAQLKRGERVLIHAAAGGVGLVAIQYAHFVGAEVYATAGADEKHEFLRGLGVKHITSSRSGQKFEDDMKQMLKEQGVEGIDVVLNSLSHDDYIPRSLALLRKGGRFIEIGKRGPDVMYEKIAADTMMEKEPWRYNAYLKRLLQRVDDGGLSPINMHIFGGMERGVAALQFLQRASNIGKVVISSSSRLLCSPDQMPLLSGGLGALGVVTAQFLVEEGAKALCLLSRNGQPAKDVGPQWSWLQKCAVELRIEKCDVGRKDSVLALRDALAGTKLGGLMHLAGVLADGVLPSLTRESLDRSYGPKVHGLFNLCRILDFHKAAPHLLFSSTSALFGSPGQANYSASNSVLDSLAPFWSAQDPEGGGVFWRNARSVQWGPWAEVGMAVQANTLGRAKSMGVGALTNAQGLAIMSSILSSANLLVGAVPVRWGKYLKSAYPQVPSFLKDFEAEAKKAAEARAARGAPGESAVLGALSGLTGEERLVAVRSSLRDLAREVIDSAELEADSPLMDSGMDSLSGVEFRNRLQTEFDGVNLPNSMVFDYPTITELAGFINGQLGDTPEPLPAAASAVASPQAEGFLEPLNALCAGSETAATTPLFLVPGAGMQAGSFRTLAARLALASYGLSWPKSIPRDQWPSSLKDLAKLFFAEIQKVQSEGPYLLAGHSFGANVCLEIAAVAAAKGQQVSMVILLDPRSLLPLQVDVQAAFAKSGLAESLALLAQTLPGAEGARYAELLDAHEGSGDE</sequence>
<dbReference type="SUPFAM" id="SSF50129">
    <property type="entry name" value="GroES-like"/>
    <property type="match status" value="1"/>
</dbReference>
<dbReference type="AlphaFoldDB" id="A0A812Y0B9"/>
<reference evidence="5" key="1">
    <citation type="submission" date="2021-02" db="EMBL/GenBank/DDBJ databases">
        <authorList>
            <person name="Dougan E. K."/>
            <person name="Rhodes N."/>
            <person name="Thang M."/>
            <person name="Chan C."/>
        </authorList>
    </citation>
    <scope>NUCLEOTIDE SEQUENCE</scope>
</reference>
<dbReference type="Pfam" id="PF00107">
    <property type="entry name" value="ADH_zinc_N"/>
    <property type="match status" value="1"/>
</dbReference>